<dbReference type="Gene3D" id="2.60.40.10">
    <property type="entry name" value="Immunoglobulins"/>
    <property type="match status" value="1"/>
</dbReference>
<dbReference type="Pfam" id="PF02412">
    <property type="entry name" value="TSP_3"/>
    <property type="match status" value="2"/>
</dbReference>
<evidence type="ECO:0000256" key="1">
    <source>
        <dbReference type="ARBA" id="ARBA00022729"/>
    </source>
</evidence>
<dbReference type="GO" id="GO:0007155">
    <property type="term" value="P:cell adhesion"/>
    <property type="evidence" value="ECO:0007669"/>
    <property type="project" value="InterPro"/>
</dbReference>
<dbReference type="InterPro" id="IPR010620">
    <property type="entry name" value="SBBP_repeat"/>
</dbReference>
<dbReference type="InterPro" id="IPR031325">
    <property type="entry name" value="RHS_repeat"/>
</dbReference>
<dbReference type="Pfam" id="PF17164">
    <property type="entry name" value="DUF5122"/>
    <property type="match status" value="5"/>
</dbReference>
<reference evidence="4 5" key="1">
    <citation type="submission" date="2016-11" db="EMBL/GenBank/DDBJ databases">
        <authorList>
            <person name="Jaros S."/>
            <person name="Januszkiewicz K."/>
            <person name="Wedrychowicz H."/>
        </authorList>
    </citation>
    <scope>NUCLEOTIDE SEQUENCE [LARGE SCALE GENOMIC DNA]</scope>
    <source>
        <strain evidence="4 5">DSM 5091</strain>
    </source>
</reference>
<dbReference type="Gene3D" id="2.60.40.3440">
    <property type="match status" value="5"/>
</dbReference>
<dbReference type="GO" id="GO:0030246">
    <property type="term" value="F:carbohydrate binding"/>
    <property type="evidence" value="ECO:0007669"/>
    <property type="project" value="InterPro"/>
</dbReference>
<organism evidence="4 5">
    <name type="scientific">Malonomonas rubra DSM 5091</name>
    <dbReference type="NCBI Taxonomy" id="1122189"/>
    <lineage>
        <taxon>Bacteria</taxon>
        <taxon>Pseudomonadati</taxon>
        <taxon>Thermodesulfobacteriota</taxon>
        <taxon>Desulfuromonadia</taxon>
        <taxon>Desulfuromonadales</taxon>
        <taxon>Geopsychrobacteraceae</taxon>
        <taxon>Malonomonas</taxon>
    </lineage>
</organism>
<dbReference type="Gene3D" id="4.10.1080.10">
    <property type="entry name" value="TSP type-3 repeat"/>
    <property type="match status" value="1"/>
</dbReference>
<dbReference type="InterPro" id="IPR050708">
    <property type="entry name" value="T6SS_VgrG/RHS"/>
</dbReference>
<dbReference type="InterPro" id="IPR013431">
    <property type="entry name" value="Delta_60_rpt"/>
</dbReference>
<dbReference type="SUPFAM" id="SSF49452">
    <property type="entry name" value="Starch-binding domain-like"/>
    <property type="match status" value="2"/>
</dbReference>
<dbReference type="NCBIfam" id="NF012211">
    <property type="entry name" value="tand_rpt_95"/>
    <property type="match status" value="15"/>
</dbReference>
<evidence type="ECO:0000256" key="3">
    <source>
        <dbReference type="SAM" id="SignalP"/>
    </source>
</evidence>
<accession>A0A1M6H993</accession>
<keyword evidence="5" id="KW-1185">Reference proteome</keyword>
<dbReference type="SUPFAM" id="SSF49313">
    <property type="entry name" value="Cadherin-like"/>
    <property type="match status" value="1"/>
</dbReference>
<name>A0A1M6H993_MALRU</name>
<sequence>MKFIKILLFAVVCFFPLATFAETVDTSNDPPRDPFYSQGVELDSGPSMQVPLERVDPFSGNLSIVHTDIELPGNGGLDLKIMRYYDSAIWGRRDQPIKTITAGREESPLGLGWYMHMGIIKNPRGTGSSNRYLADNPIFELPDGSRHIFYKDKNNPDQFISNDLWIMKRVGLNITVPTSETTWEVISPEGMIYTAKYSIDGTGYEVSGDPVAQVTKIENPSQTASISIEYTQRAINGLLEGNYGLITRIIDSTGRIVNFTYDSNYHQLKNISVAGLSIDYIYEVETLAVNAYRSFLREVHPTEGTPWLYEYDMSDPTSPLMGDEYGHELIRMTYPTGGQIEYDYSDVMFDTGMVDVGFSVITERSQYDRGGALLGNWYYSYNSGSSSGATTTVSAPNGVSERHTYYGWGSCPGDDCNGTVWKIGKPLKTEVIQGSLSEVTEYVWTQGATISNDTTGNPSWNNKGGWIYDPQISLPQLAQKKITRNGFSYTTNYSDFDNYANPREIVESGHLDRTRNLTYWYNTAKNIVAGKIDYETITGSLSGSFSIDNQFLTDGRLDYSIRFGVRTDYGYDSNGNINSITDANQNTTTYVWDKGRVRTITKPISGYSISRTINDNGTIASETNGRGYATAYLYDGNLRLTRITPPSSSSDPSNLTTISYEPDSSKKTVLKGGFSTEYNYDGFGRQTSSSNTAAVTTSTEYAAYGYKLSDDSNIGDKVDYDFFGRPTRVTHLGSEGYYIGYAYSADVAGSLVTVTDEAGKKTVYTYHSFGSPDEQLLKKVVDAKNYSTSYDYNILGSLTDIAQPGLARSYTYYPTTGFLWTETHPETGTITYTRDSVGNIDTKRDSSNITWDYTFDAINRLKSIENLSTGSTLNYDYDLADNRTSVVSPSANITIGFDPVNRPTSKTETISGRAYSMGFDYDGNDNLTAITYPNGRVVDYTYNTKNQINTVPGYIDSPITHTLAGQPEIFTYNNGVQNDYSYNARFVTDRIQAGSLLDLQYQYDSRGNTNLIMDNLDGSKSQDFSYDELNRLMTFNGAWGAGAYGYDPLGNRTSKTINGNTSSYTVNSGTNYRLTSIAGPEAASYGYDNTGKATSGSWGGDNYLLGYDDHSNLNSVQKNGLSAGSYAYDADGQRVVKTAEGETTVYHYGLDGNVLAETAPDGTLLADYVYLYGKLMAKIMPDTDGDGVGDSIDNCVSLANADQLNADDDALGDLCDSDDDNDGIEDQLDPYPFDDGMVVRPTPESITASEQTSISILIDDLASAGEEVLFEQIFDTNENGAVDFGEPVVRSFRITDGAATSAGVVGDTDGVVDGRISLVLPSYDALDRSNAPGSYLLQTTTGTEVAVYSFTVDPEVQAQTLAGTLNDGSSPVVGAYVQLLDKWQKPVAYALTDKLGNYLFNVEEPGDYLVAPMAFGYTRDLKALNTVAVGVGEQVASHDLSVLSGGYQLSGSVTVQDAGVSGLLVVAESERYVGYALTDADGNYSMQLPVGGYSVRVAVEGSSAPALQGYLVPATSQVAVNLSADYSGADIALEAAIPTVSGYVLDQSSNPVVGIAVYATQVGDDEPQAWAVTDASGAYSFGLVDGDWKLALGNEYSQVLGYVSDGLDVTIAGGNLTDQIIVATDADAAIEGVVQYVDGRMGEYLPVIISESAGPKSCTVKTAVDGSYRAVVSAGDWAVKVVGIEQSVSVTTGQIAIADITGPSVLLESPNGGELLVSGEIQTISWFASGEADNSLLEYRLTPAAPWKEIAAGVTETSYSWTVPPVNCSVPQSEVRVTVFDANGVELVSDISDDYFVIMESSCPAPYEYEPTTGQCESPLDYASPPCSDGGTLNVAGDMCEITTPECPAGYSYNFSRNQCEKDPDCGSGTYDSGVNQCVSVTQESIGATANWTCTGKANIGSYFSAECTTGTSGSCRATIDENTVGLGGRTWESGPIYVDFEFDGQCEVTWYRAEWPGSVYGSRESEESNPYLTYPPLGSFVQINYQYSYFSSYYYAEDWLNLFNESEVQYSCPSAEYVLSGTTCTRDVDNYYAPSCTMDYSVDKCYADPSCPGDYDLVLANDLCQDVPIIASPPCSNGGVVGTSGECELVCSGENNIPPIITGQNVLETDENVSLAISLSNLQVDDPEGSYPFGFTLSLLPGSNYTIAGLTIIPDLNFNGTLTVPVTVNDGFDESSIFDLSIIVNGVNNSPAISGTPTGIANPDTAYAFSPIATDLDGDTLSFTIVNKPYWANFDSGSGTLSGLPVLEDSGIYAGIVISVTDGLETVSLPAFDLEVRLPEAGDMDASFGVDGVVAGAVQHDSVIETLALSGDQVLVLSKSDEGVDQGVYLVRYNSDGSLDSTFGSTGKVAVALGGMTLLNSMTLQPDGKILVVGESYSAVTKNDILLIRFTADGSLDSSFGGAGYVATDLGAYETGSGVVCRSDGKIYVSGDSKPDDLSANDALLVIAYNSDGSLDTQFGGSSGYVLTPLDGFVSAAANSLLLDDEGKIIVAGTSEDASVDSFTLVRYGSDGNLDTSFGSGGIVKTSLSGPSDLVCAMPAGNGKTNLVGEVYPDSGTDLLVGLSRINNDGSLDIDFGSNGQVLTQVWTRENERFRVRDCAVQRDGKLVVAGLDTYEPTGETAAGLVRYDQSGALDSSFGTNGILLSQAEFADTVVPMSDGSLFVAGGMSSEETPAYSLTCYLAGTLGSLLIEGGSATTESTNTQLDLWCSSNGNNCSEMRFSPDGGAWSVWEPYSATKTWQLSDGGGLKTAYVQYRDGYGTTTPAYSDSITMLGNIPPVIVGQNNITIAEDSSYTVVFDDLTVEDTDSSYPADFVMTIADGSNYALNGNEIVPADDYYGELIVPVYVNDGFDNSNVYNFSVSVTAVNDAPKIADTSFSTFEETLYSGTLPVATDTEGSALTYALVSAATGGSVVVNADGSFEYTPHDNFSGSDSFIYSATDDGGLSGEGLASITVTGVNDAPTSATANIVTNEDTVSAGTAPLVIDSDSGDTHTFIIETQPASGFASVIDSKLTYSPNENFNGADSFTFRATDAGGLFVVGTAAVTVTAVNDQPVASIDSITAQEDTLFNGTLPAGSDVDGDPLTYSLVMDATSGTVTMSPDGSYSYDPLDDFSGSDSFSYLVNDGLLDSSAAVVTITVNAINDAPIAVGGSVSTDEDVVLVGTLPVGSDTDGDSLTYQLATDAANGTVIVNADGSYSYTPIADFNGSDSFTYTVNDAVLDSAAATMTVSVVAVNDAPASSPDTIETTEDVGGAGTLSASDVDADTLTFILVDLPTNGTVDLDALTGAYTYTPNDDFSGADSFTYKVNDGVVDSAVSTVSITVTNVNDAPFASAGIASTPEDSTLNGTLPVGSDADGDSLTYLLVAGATNGSVTVNLDGSYSYTPTADFNGSDSFTYKVNDGAIDSAAAQIDLTITSVNDIPTSVTASITTNEDVVSAGVTPAVVDPDLGDTHTFTIETQPTNGLASVVDGKLVYDPSTDFSGGDSFTFKATDSGGLFAVGTAAVTVVAVNDQPVASTDSVSVQEDTLLNGTLPTGTDVDGDSLTYSLVTDAAFGTVTVNSDGSYTYAPLDDFNGSDSFSYLVNDGFLDSADAVVTITVNAINDAPAAADGSVFTDEDVTLAGTLPAGSDVDGDALTYQLFTDAANGTVIVNTDGSYDYTPLPDFNGSDSFIYTVNDGVLDSSVATITVTVAAINDAPASSPDTVETTEEVGGGGTLPASDVDADTLTFILVDLPTNGTVDLDALTGAYTYTPNFDFYGADSFTYKVNDGVVDSAVSTVSITVTNVNDAPVASAGNASIQEDTTLNGTLPVGSDADGDSLTYLLVTGATNGSVTVNLDGSYSYTPTADFNGADSFAYKVSDGVVDSAAAQIDLTITSVNDAPISADGTLVTSQDVANSNMLTGSDIDGDSLTFSVVAQATSGAVVIDNAATGAYTYTPNTGYVGSDSFSFKVNDGTVDSSTSVVTITVTGVNSAPTSTSATINTVEDVVSAGVTPVVMDADAGDTHTFTIETQPLGGTANVIGNQLIYDPTSDFNGADSFTFRATDSGGLFVIGTASVTVTPVNDAPQAFIDSVTTSEGVTFNSNLPEATDVDGDSLGYSLVTAAEYGSVVVNVDGSYSYVPNVDFNGSDSFSYLANDGTVDSNIAVVTVTVTPVNDAPVSAGDSIVTDMDVAFDGQLIATDIDVDPLTYTIVIPPANGSVTLDAGTGSYTFTPDPGFVGSDSFSFVANDGVVDSNVSAIDVTVNEVGTAFSTLWTVQDGSVGDDLASAVTVDDLGTIYAAVNSNDSLHGLANSGAVDGYLVAYDATGNYQHAVVVGTINDDHIQDLVTDTAGNVVVVGTNEGGLAGTSDGVGQDIFVAKYAADGSSVWPVAQYSAGGDEEAIAVSVDASRNIQVAGSTVVEIVKRSGRIETTNSILLIQYDQDGVLNWESNHTIGLSDTVVDMVTDQYGNIYVVGSTVEALDAQINNGLSDAYIVKFDSSGNRLWTKLFGTSMEDFTQAVTVDSSGNIYLAGETYGSVDGQPNAGASDFFVAKFDSSGTSLGLQLQGGTADFEAVSDVAVDSNGNIFVFGSTKGRFDGGATDPAIDNAFFGKYDKDGVAVSVLQYTNQTDNSDLTGSAMAVEGSGDIVLLGSTAGMVDQAANAGGFDYYFKKLKGEEQVEPPPVALSITIDQVATPTTESSQLVTGIMTEGATVSVSVDTAAVVGAVNYPSLASWECLISDLAEGTNTITATAEDGVSEPVTDIAVIDYAPVVNNTIKIIKAEYYAFKSSLTVYASSALGIDASLVLDGYGNMVWDGSQSRWEMVILDVPAAPSSVTVSGPEGSVSGTVSVK</sequence>
<dbReference type="InterPro" id="IPR028974">
    <property type="entry name" value="TSP_type-3_rpt"/>
</dbReference>
<evidence type="ECO:0000313" key="4">
    <source>
        <dbReference type="EMBL" id="SHJ18754.1"/>
    </source>
</evidence>
<dbReference type="InterPro" id="IPR015919">
    <property type="entry name" value="Cadherin-like_sf"/>
</dbReference>
<dbReference type="SUPFAM" id="SSF101898">
    <property type="entry name" value="NHL repeat"/>
    <property type="match status" value="2"/>
</dbReference>
<evidence type="ECO:0000313" key="5">
    <source>
        <dbReference type="Proteomes" id="UP000184171"/>
    </source>
</evidence>
<dbReference type="Pfam" id="PF06739">
    <property type="entry name" value="SBBP"/>
    <property type="match status" value="1"/>
</dbReference>
<dbReference type="SUPFAM" id="SSF103647">
    <property type="entry name" value="TSP type-3 repeat"/>
    <property type="match status" value="1"/>
</dbReference>
<dbReference type="NCBIfam" id="TIGR02608">
    <property type="entry name" value="delta_60_rpt"/>
    <property type="match status" value="6"/>
</dbReference>
<dbReference type="InterPro" id="IPR013784">
    <property type="entry name" value="Carb-bd-like_fold"/>
</dbReference>
<protein>
    <submittedName>
        <fullName evidence="4">Delta-60 repeat domain-containing protein</fullName>
    </submittedName>
</protein>
<dbReference type="GO" id="GO:0005509">
    <property type="term" value="F:calcium ion binding"/>
    <property type="evidence" value="ECO:0007669"/>
    <property type="project" value="InterPro"/>
</dbReference>
<dbReference type="OrthoDB" id="9757552at2"/>
<dbReference type="PANTHER" id="PTHR32305:SF15">
    <property type="entry name" value="PROTEIN RHSA-RELATED"/>
    <property type="match status" value="1"/>
</dbReference>
<dbReference type="Gene3D" id="2.60.40.2810">
    <property type="match status" value="9"/>
</dbReference>
<proteinExistence type="predicted"/>
<dbReference type="Gene3D" id="2.180.10.10">
    <property type="entry name" value="RHS repeat-associated core"/>
    <property type="match status" value="2"/>
</dbReference>
<dbReference type="GO" id="GO:0016020">
    <property type="term" value="C:membrane"/>
    <property type="evidence" value="ECO:0007669"/>
    <property type="project" value="InterPro"/>
</dbReference>
<evidence type="ECO:0000256" key="2">
    <source>
        <dbReference type="SAM" id="MobiDB-lite"/>
    </source>
</evidence>
<dbReference type="STRING" id="1122189.SAMN02745165_01741"/>
<dbReference type="Pfam" id="PF05593">
    <property type="entry name" value="RHS_repeat"/>
    <property type="match status" value="1"/>
</dbReference>
<dbReference type="RefSeq" id="WP_072907914.1">
    <property type="nucleotide sequence ID" value="NZ_FQZT01000005.1"/>
</dbReference>
<dbReference type="PANTHER" id="PTHR32305">
    <property type="match status" value="1"/>
</dbReference>
<dbReference type="Gene3D" id="2.80.10.50">
    <property type="match status" value="2"/>
</dbReference>
<feature type="chain" id="PRO_5012319332" evidence="3">
    <location>
        <begin position="22"/>
        <end position="4834"/>
    </location>
</feature>
<gene>
    <name evidence="4" type="ORF">SAMN02745165_01741</name>
</gene>
<feature type="signal peptide" evidence="3">
    <location>
        <begin position="1"/>
        <end position="21"/>
    </location>
</feature>
<dbReference type="InterPro" id="IPR003367">
    <property type="entry name" value="Thrombospondin_3-like_rpt"/>
</dbReference>
<dbReference type="InterPro" id="IPR013783">
    <property type="entry name" value="Ig-like_fold"/>
</dbReference>
<dbReference type="Proteomes" id="UP000184171">
    <property type="component" value="Unassembled WGS sequence"/>
</dbReference>
<keyword evidence="1 3" id="KW-0732">Signal</keyword>
<feature type="region of interest" description="Disordered" evidence="2">
    <location>
        <begin position="3700"/>
        <end position="3719"/>
    </location>
</feature>
<dbReference type="Pfam" id="PF17963">
    <property type="entry name" value="Big_9"/>
    <property type="match status" value="15"/>
</dbReference>
<dbReference type="SUPFAM" id="SSF49478">
    <property type="entry name" value="Cna protein B-type domain"/>
    <property type="match status" value="1"/>
</dbReference>
<dbReference type="EMBL" id="FQZT01000005">
    <property type="protein sequence ID" value="SHJ18754.1"/>
    <property type="molecule type" value="Genomic_DNA"/>
</dbReference>